<reference evidence="1 2" key="1">
    <citation type="submission" date="2017-03" db="EMBL/GenBank/DDBJ databases">
        <authorList>
            <person name="Afonso C.L."/>
            <person name="Miller P.J."/>
            <person name="Scott M.A."/>
            <person name="Spackman E."/>
            <person name="Goraichik I."/>
            <person name="Dimitrov K.M."/>
            <person name="Suarez D.L."/>
            <person name="Swayne D.E."/>
        </authorList>
    </citation>
    <scope>NUCLEOTIDE SEQUENCE [LARGE SCALE GENOMIC DNA]</scope>
    <source>
        <strain evidence="1 2">Mu101</strain>
    </source>
</reference>
<accession>A0A2H1JQ92</accession>
<proteinExistence type="predicted"/>
<evidence type="ECO:0000313" key="1">
    <source>
        <dbReference type="EMBL" id="SMX89667.1"/>
    </source>
</evidence>
<dbReference type="GeneID" id="303220738"/>
<gene>
    <name evidence="1" type="ORF">BLIN101_02563</name>
</gene>
<evidence type="ECO:0000313" key="2">
    <source>
        <dbReference type="Proteomes" id="UP000234498"/>
    </source>
</evidence>
<dbReference type="Proteomes" id="UP000234498">
    <property type="component" value="Unassembled WGS sequence"/>
</dbReference>
<dbReference type="AlphaFoldDB" id="A0A2H1JQ92"/>
<dbReference type="EMBL" id="FXZA01000017">
    <property type="protein sequence ID" value="SMX89667.1"/>
    <property type="molecule type" value="Genomic_DNA"/>
</dbReference>
<dbReference type="RefSeq" id="WP_101595980.1">
    <property type="nucleotide sequence ID" value="NZ_CP026734.1"/>
</dbReference>
<protein>
    <submittedName>
        <fullName evidence="1">Uncharacterized protein</fullName>
    </submittedName>
</protein>
<name>A0A2H1JQ92_BRELN</name>
<sequence length="413" mass="45483">MPSTTTIEDELLAGLRSRLQSAWATDPLFIDPIIAGGLSRNQLDGIELAATEAAESDLPFFIAVLPDQPDGPGNFEAWGRFTSSLAQTMYEDSEADQVLVLFATAGGGSRSWPYLVSELGPVIPRGGGGLTRSATDDFLPIELNVHYQMQILRAAAAGDPIPEPPQFDPKDVGQSSGDYIARWGLDEGAPDMLVMGAAAVAAGALTTWMIARRRRYAWRTELTTEPELTKRFDLRSRVVRIGEKLPEPETADDAVWRLYARGRRVQEAVAAITHNQPDWATAEDFSHRMAIHCLSRTDRWIRRRLRDRGDAEEPLFCFFMPSHTGSIEPVAWRQKGTALTVHACDRCRSDLTTGHEPETLMVPRRPGATRVKPVPYFLRDDAYSNSGFGSFQPLEAAVVSGTPTADATETEAR</sequence>
<organism evidence="1 2">
    <name type="scientific">Brevibacterium linens</name>
    <dbReference type="NCBI Taxonomy" id="1703"/>
    <lineage>
        <taxon>Bacteria</taxon>
        <taxon>Bacillati</taxon>
        <taxon>Actinomycetota</taxon>
        <taxon>Actinomycetes</taxon>
        <taxon>Micrococcales</taxon>
        <taxon>Brevibacteriaceae</taxon>
        <taxon>Brevibacterium</taxon>
    </lineage>
</organism>
<dbReference type="OrthoDB" id="4799040at2"/>